<sequence>MRRVKANARERNRMHGLNEALDELRKHVPCQTKTQKLSKIETLRLARNYIRVMAETLQSGVRPDPFTFAKALSKGLSTNTMNMVASCLQLNPRTLQPEGMPFKPYQLLYDGTTADFPPLAHPSDIFAYGPAAGMEVPQCGPQRHIISSQLSPFQHLPHVGSVTFPPAVGHPHAAPHRPSPSMLHAAAGGRGHALPTSSSCSGGSYLPCAELTSCEAFAPPGGHSFGGEAHVHSSQDVCGQYHLLPEDLADFQPEPVLEHDLSMITSTTSIYDVNMS</sequence>
<organism evidence="10 11">
    <name type="scientific">Pomacea canaliculata</name>
    <name type="common">Golden apple snail</name>
    <dbReference type="NCBI Taxonomy" id="400727"/>
    <lineage>
        <taxon>Eukaryota</taxon>
        <taxon>Metazoa</taxon>
        <taxon>Spiralia</taxon>
        <taxon>Lophotrochozoa</taxon>
        <taxon>Mollusca</taxon>
        <taxon>Gastropoda</taxon>
        <taxon>Caenogastropoda</taxon>
        <taxon>Architaenioglossa</taxon>
        <taxon>Ampullarioidea</taxon>
        <taxon>Ampullariidae</taxon>
        <taxon>Pomacea</taxon>
    </lineage>
</organism>
<dbReference type="GO" id="GO:0007423">
    <property type="term" value="P:sensory organ development"/>
    <property type="evidence" value="ECO:0007669"/>
    <property type="project" value="TreeGrafter"/>
</dbReference>
<dbReference type="STRING" id="400727.A0A2T7P936"/>
<evidence type="ECO:0000256" key="1">
    <source>
        <dbReference type="ARBA" id="ARBA00022473"/>
    </source>
</evidence>
<name>A0A2T7P936_POMCA</name>
<accession>A0A2T7P936</accession>
<dbReference type="PANTHER" id="PTHR19290">
    <property type="entry name" value="BASIC HELIX-LOOP-HELIX PROTEIN NEUROGENIN-RELATED"/>
    <property type="match status" value="1"/>
</dbReference>
<keyword evidence="5" id="KW-0238">DNA-binding</keyword>
<dbReference type="GO" id="GO:0000981">
    <property type="term" value="F:DNA-binding transcription factor activity, RNA polymerase II-specific"/>
    <property type="evidence" value="ECO:0007669"/>
    <property type="project" value="TreeGrafter"/>
</dbReference>
<evidence type="ECO:0000256" key="7">
    <source>
        <dbReference type="ARBA" id="ARBA00023242"/>
    </source>
</evidence>
<dbReference type="GO" id="GO:0046983">
    <property type="term" value="F:protein dimerization activity"/>
    <property type="evidence" value="ECO:0007669"/>
    <property type="project" value="InterPro"/>
</dbReference>
<dbReference type="Pfam" id="PF12533">
    <property type="entry name" value="Neuro_bHLH"/>
    <property type="match status" value="1"/>
</dbReference>
<evidence type="ECO:0000313" key="10">
    <source>
        <dbReference type="EMBL" id="PVD29933.1"/>
    </source>
</evidence>
<dbReference type="SUPFAM" id="SSF47459">
    <property type="entry name" value="HLH, helix-loop-helix DNA-binding domain"/>
    <property type="match status" value="1"/>
</dbReference>
<dbReference type="AlphaFoldDB" id="A0A2T7P936"/>
<dbReference type="FunFam" id="4.10.280.10:FF:000006">
    <property type="entry name" value="Neurogenic differentiation factor"/>
    <property type="match status" value="1"/>
</dbReference>
<evidence type="ECO:0000313" key="11">
    <source>
        <dbReference type="Proteomes" id="UP000245119"/>
    </source>
</evidence>
<dbReference type="PROSITE" id="PS50888">
    <property type="entry name" value="BHLH"/>
    <property type="match status" value="1"/>
</dbReference>
<comment type="caution">
    <text evidence="10">The sequence shown here is derived from an EMBL/GenBank/DDBJ whole genome shotgun (WGS) entry which is preliminary data.</text>
</comment>
<evidence type="ECO:0000256" key="4">
    <source>
        <dbReference type="ARBA" id="ARBA00023015"/>
    </source>
</evidence>
<keyword evidence="11" id="KW-1185">Reference proteome</keyword>
<keyword evidence="2" id="KW-0221">Differentiation</keyword>
<dbReference type="GO" id="GO:0070888">
    <property type="term" value="F:E-box binding"/>
    <property type="evidence" value="ECO:0007669"/>
    <property type="project" value="TreeGrafter"/>
</dbReference>
<dbReference type="GO" id="GO:0005634">
    <property type="term" value="C:nucleus"/>
    <property type="evidence" value="ECO:0007669"/>
    <property type="project" value="TreeGrafter"/>
</dbReference>
<dbReference type="InterPro" id="IPR050359">
    <property type="entry name" value="bHLH_transcription_factors"/>
</dbReference>
<dbReference type="Proteomes" id="UP000245119">
    <property type="component" value="Linkage Group LG5"/>
</dbReference>
<dbReference type="CDD" id="cd11427">
    <property type="entry name" value="bHLH_TS_NeuroD"/>
    <property type="match status" value="1"/>
</dbReference>
<keyword evidence="7" id="KW-0539">Nucleus</keyword>
<feature type="domain" description="BHLH" evidence="9">
    <location>
        <begin position="1"/>
        <end position="53"/>
    </location>
</feature>
<dbReference type="Gene3D" id="4.10.280.10">
    <property type="entry name" value="Helix-loop-helix DNA-binding domain"/>
    <property type="match status" value="1"/>
</dbReference>
<dbReference type="InterPro" id="IPR011598">
    <property type="entry name" value="bHLH_dom"/>
</dbReference>
<protein>
    <recommendedName>
        <fullName evidence="9">BHLH domain-containing protein</fullName>
    </recommendedName>
</protein>
<evidence type="ECO:0000259" key="9">
    <source>
        <dbReference type="PROSITE" id="PS50888"/>
    </source>
</evidence>
<dbReference type="GO" id="GO:0045944">
    <property type="term" value="P:positive regulation of transcription by RNA polymerase II"/>
    <property type="evidence" value="ECO:0007669"/>
    <property type="project" value="TreeGrafter"/>
</dbReference>
<evidence type="ECO:0000256" key="5">
    <source>
        <dbReference type="ARBA" id="ARBA00023125"/>
    </source>
</evidence>
<keyword evidence="4" id="KW-0805">Transcription regulation</keyword>
<keyword evidence="3" id="KW-0524">Neurogenesis</keyword>
<keyword evidence="6" id="KW-0804">Transcription</keyword>
<dbReference type="GO" id="GO:0061564">
    <property type="term" value="P:axon development"/>
    <property type="evidence" value="ECO:0007669"/>
    <property type="project" value="TreeGrafter"/>
</dbReference>
<dbReference type="PANTHER" id="PTHR19290:SF134">
    <property type="entry name" value="NEUROGENIC DIFFERENTIATION FACTOR 1"/>
    <property type="match status" value="1"/>
</dbReference>
<evidence type="ECO:0000256" key="6">
    <source>
        <dbReference type="ARBA" id="ARBA00023163"/>
    </source>
</evidence>
<dbReference type="OrthoDB" id="10039134at2759"/>
<feature type="region of interest" description="Disordered" evidence="8">
    <location>
        <begin position="170"/>
        <end position="190"/>
    </location>
</feature>
<proteinExistence type="predicted"/>
<keyword evidence="1" id="KW-0217">Developmental protein</keyword>
<dbReference type="OMA" id="YQFMYEN"/>
<reference evidence="10 11" key="1">
    <citation type="submission" date="2018-04" db="EMBL/GenBank/DDBJ databases">
        <title>The genome of golden apple snail Pomacea canaliculata provides insight into stress tolerance and invasive adaptation.</title>
        <authorList>
            <person name="Liu C."/>
            <person name="Liu B."/>
            <person name="Ren Y."/>
            <person name="Zhang Y."/>
            <person name="Wang H."/>
            <person name="Li S."/>
            <person name="Jiang F."/>
            <person name="Yin L."/>
            <person name="Zhang G."/>
            <person name="Qian W."/>
            <person name="Fan W."/>
        </authorList>
    </citation>
    <scope>NUCLEOTIDE SEQUENCE [LARGE SCALE GENOMIC DNA]</scope>
    <source>
        <strain evidence="10">SZHN2017</strain>
        <tissue evidence="10">Muscle</tissue>
    </source>
</reference>
<dbReference type="InterPro" id="IPR036638">
    <property type="entry name" value="HLH_DNA-bd_sf"/>
</dbReference>
<dbReference type="EMBL" id="PZQS01000005">
    <property type="protein sequence ID" value="PVD29933.1"/>
    <property type="molecule type" value="Genomic_DNA"/>
</dbReference>
<gene>
    <name evidence="10" type="ORF">C0Q70_09192</name>
</gene>
<dbReference type="InterPro" id="IPR022575">
    <property type="entry name" value="NeuroD_DUF"/>
</dbReference>
<evidence type="ECO:0000256" key="8">
    <source>
        <dbReference type="SAM" id="MobiDB-lite"/>
    </source>
</evidence>
<dbReference type="Pfam" id="PF00010">
    <property type="entry name" value="HLH"/>
    <property type="match status" value="1"/>
</dbReference>
<evidence type="ECO:0000256" key="3">
    <source>
        <dbReference type="ARBA" id="ARBA00022902"/>
    </source>
</evidence>
<dbReference type="SMART" id="SM00353">
    <property type="entry name" value="HLH"/>
    <property type="match status" value="1"/>
</dbReference>
<evidence type="ECO:0000256" key="2">
    <source>
        <dbReference type="ARBA" id="ARBA00022782"/>
    </source>
</evidence>